<reference evidence="2" key="1">
    <citation type="journal article" date="2015" name="Nature">
        <title>Complex archaea that bridge the gap between prokaryotes and eukaryotes.</title>
        <authorList>
            <person name="Spang A."/>
            <person name="Saw J.H."/>
            <person name="Jorgensen S.L."/>
            <person name="Zaremba-Niedzwiedzka K."/>
            <person name="Martijn J."/>
            <person name="Lind A.E."/>
            <person name="van Eijk R."/>
            <person name="Schleper C."/>
            <person name="Guy L."/>
            <person name="Ettema T.J."/>
        </authorList>
    </citation>
    <scope>NUCLEOTIDE SEQUENCE</scope>
</reference>
<proteinExistence type="predicted"/>
<name>A0A0F9WTD7_9ZZZZ</name>
<evidence type="ECO:0000256" key="1">
    <source>
        <dbReference type="SAM" id="Phobius"/>
    </source>
</evidence>
<organism evidence="2">
    <name type="scientific">marine sediment metagenome</name>
    <dbReference type="NCBI Taxonomy" id="412755"/>
    <lineage>
        <taxon>unclassified sequences</taxon>
        <taxon>metagenomes</taxon>
        <taxon>ecological metagenomes</taxon>
    </lineage>
</organism>
<comment type="caution">
    <text evidence="2">The sequence shown here is derived from an EMBL/GenBank/DDBJ whole genome shotgun (WGS) entry which is preliminary data.</text>
</comment>
<evidence type="ECO:0000313" key="2">
    <source>
        <dbReference type="EMBL" id="KKN82093.1"/>
    </source>
</evidence>
<dbReference type="EMBL" id="LAZR01000206">
    <property type="protein sequence ID" value="KKN82093.1"/>
    <property type="molecule type" value="Genomic_DNA"/>
</dbReference>
<gene>
    <name evidence="2" type="ORF">LCGC14_0313600</name>
</gene>
<keyword evidence="1" id="KW-0472">Membrane</keyword>
<accession>A0A0F9WTD7</accession>
<dbReference type="AlphaFoldDB" id="A0A0F9WTD7"/>
<protein>
    <submittedName>
        <fullName evidence="2">Uncharacterized protein</fullName>
    </submittedName>
</protein>
<sequence length="67" mass="7535">MIELLPVIQYGGFGLALVLAGLLSWVVKAVIGDLRRELHDHTEVSRQMHLVLSEVATLLRRQNHHPS</sequence>
<keyword evidence="1" id="KW-1133">Transmembrane helix</keyword>
<feature type="transmembrane region" description="Helical" evidence="1">
    <location>
        <begin position="12"/>
        <end position="31"/>
    </location>
</feature>
<keyword evidence="1" id="KW-0812">Transmembrane</keyword>